<accession>W4Q8I5</accession>
<keyword evidence="3" id="KW-1185">Reference proteome</keyword>
<protein>
    <submittedName>
        <fullName evidence="2">Outer membrane protein romA</fullName>
    </submittedName>
</protein>
<dbReference type="Gene3D" id="3.60.15.10">
    <property type="entry name" value="Ribonuclease Z/Hydroxyacylglutathione hydrolase-like"/>
    <property type="match status" value="1"/>
</dbReference>
<organism evidence="2 3">
    <name type="scientific">Halalkalibacter wakoensis JCM 9140</name>
    <dbReference type="NCBI Taxonomy" id="1236970"/>
    <lineage>
        <taxon>Bacteria</taxon>
        <taxon>Bacillati</taxon>
        <taxon>Bacillota</taxon>
        <taxon>Bacilli</taxon>
        <taxon>Bacillales</taxon>
        <taxon>Bacillaceae</taxon>
        <taxon>Halalkalibacter</taxon>
    </lineage>
</organism>
<dbReference type="PIRSF" id="PIRSF038896">
    <property type="entry name" value="NAPE-PLD"/>
    <property type="match status" value="1"/>
</dbReference>
<dbReference type="PANTHER" id="PTHR15032">
    <property type="entry name" value="N-ACYL-PHOSPHATIDYLETHANOLAMINE-HYDROLYZING PHOSPHOLIPASE D"/>
    <property type="match status" value="1"/>
</dbReference>
<evidence type="ECO:0000259" key="1">
    <source>
        <dbReference type="Pfam" id="PF12706"/>
    </source>
</evidence>
<dbReference type="EMBL" id="BAUT01000094">
    <property type="protein sequence ID" value="GAE28295.1"/>
    <property type="molecule type" value="Genomic_DNA"/>
</dbReference>
<proteinExistence type="predicted"/>
<evidence type="ECO:0000313" key="2">
    <source>
        <dbReference type="EMBL" id="GAE28295.1"/>
    </source>
</evidence>
<dbReference type="InterPro" id="IPR001279">
    <property type="entry name" value="Metallo-B-lactamas"/>
</dbReference>
<dbReference type="RefSeq" id="WP_034750825.1">
    <property type="nucleotide sequence ID" value="NZ_BAUT01000094.1"/>
</dbReference>
<gene>
    <name evidence="2" type="ORF">JCM9140_4510</name>
</gene>
<dbReference type="Proteomes" id="UP000018890">
    <property type="component" value="Unassembled WGS sequence"/>
</dbReference>
<dbReference type="Pfam" id="PF12706">
    <property type="entry name" value="Lactamase_B_2"/>
    <property type="match status" value="1"/>
</dbReference>
<dbReference type="InterPro" id="IPR036866">
    <property type="entry name" value="RibonucZ/Hydroxyglut_hydro"/>
</dbReference>
<dbReference type="AlphaFoldDB" id="W4Q8I5"/>
<dbReference type="InterPro" id="IPR024884">
    <property type="entry name" value="NAPE-PLD"/>
</dbReference>
<comment type="caution">
    <text evidence="2">The sequence shown here is derived from an EMBL/GenBank/DDBJ whole genome shotgun (WGS) entry which is preliminary data.</text>
</comment>
<dbReference type="STRING" id="1236970.JCM9140_4510"/>
<sequence length="304" mass="35072">MKYQNLDDIDKNKINLRKLIRYFLIRNNGKDLSSKISIATEQDLPFLQQNRSQLTYTWIGHSTFLIQLNGLNILTDPVFSNRMGTEKRLVPPGINLFDLPEMDIVLISHAHFDHLEFSSLKKLKGSPTFYVPVGLKKLCKQKGLTNIIEANWWDSLAPTSSITIHFVPAQHWSRRSLFDKNRVHWGGWVIESSQHTFYFVGDTGYFHGFKEIGIRFSIDTVFMPIGDYEPEWMSGLQHLNPEEAVQAFQDVGACAFVPMHYGTYRLSMDTGPEALERLKQEWSRQKLSFNHLHVLKIGETTIGQ</sequence>
<dbReference type="OrthoDB" id="9805728at2"/>
<name>W4Q8I5_9BACI</name>
<evidence type="ECO:0000313" key="3">
    <source>
        <dbReference type="Proteomes" id="UP000018890"/>
    </source>
</evidence>
<dbReference type="GO" id="GO:0070290">
    <property type="term" value="F:N-acylphosphatidylethanolamine-specific phospholipase D activity"/>
    <property type="evidence" value="ECO:0007669"/>
    <property type="project" value="InterPro"/>
</dbReference>
<feature type="domain" description="Metallo-beta-lactamase" evidence="1">
    <location>
        <begin position="72"/>
        <end position="261"/>
    </location>
</feature>
<dbReference type="GO" id="GO:0008270">
    <property type="term" value="F:zinc ion binding"/>
    <property type="evidence" value="ECO:0007669"/>
    <property type="project" value="InterPro"/>
</dbReference>
<reference evidence="2" key="1">
    <citation type="journal article" date="2014" name="Genome Announc.">
        <title>Draft Genome Sequences of Three Alkaliphilic Bacillus Strains, Bacillus wakoensis JCM 9140T, Bacillus akibai JCM 9157T, and Bacillus hemicellulosilyticus JCM 9152T.</title>
        <authorList>
            <person name="Yuki M."/>
            <person name="Oshima K."/>
            <person name="Suda W."/>
            <person name="Oshida Y."/>
            <person name="Kitamura K."/>
            <person name="Iida T."/>
            <person name="Hattori M."/>
            <person name="Ohkuma M."/>
        </authorList>
    </citation>
    <scope>NUCLEOTIDE SEQUENCE [LARGE SCALE GENOMIC DNA]</scope>
    <source>
        <strain evidence="2">JCM 9140</strain>
    </source>
</reference>
<dbReference type="PANTHER" id="PTHR15032:SF36">
    <property type="entry name" value="METALLO-BETA-LACTAMASE DOMAIN-CONTAINING PROTEIN"/>
    <property type="match status" value="1"/>
</dbReference>
<dbReference type="SUPFAM" id="SSF56281">
    <property type="entry name" value="Metallo-hydrolase/oxidoreductase"/>
    <property type="match status" value="1"/>
</dbReference>
<dbReference type="GO" id="GO:0005737">
    <property type="term" value="C:cytoplasm"/>
    <property type="evidence" value="ECO:0007669"/>
    <property type="project" value="TreeGrafter"/>
</dbReference>